<gene>
    <name evidence="2" type="ORF">DERYTH_LOCUS1768</name>
</gene>
<dbReference type="AlphaFoldDB" id="A0A9N8Z710"/>
<dbReference type="SMART" id="SM00066">
    <property type="entry name" value="GAL4"/>
    <property type="match status" value="1"/>
</dbReference>
<reference evidence="2" key="1">
    <citation type="submission" date="2021-06" db="EMBL/GenBank/DDBJ databases">
        <authorList>
            <person name="Kallberg Y."/>
            <person name="Tangrot J."/>
            <person name="Rosling A."/>
        </authorList>
    </citation>
    <scope>NUCLEOTIDE SEQUENCE</scope>
    <source>
        <strain evidence="2">MA453B</strain>
    </source>
</reference>
<accession>A0A9N8Z710</accession>
<dbReference type="InterPro" id="IPR036864">
    <property type="entry name" value="Zn2-C6_fun-type_DNA-bd_sf"/>
</dbReference>
<dbReference type="SUPFAM" id="SSF57701">
    <property type="entry name" value="Zn2/Cys6 DNA-binding domain"/>
    <property type="match status" value="1"/>
</dbReference>
<dbReference type="GO" id="GO:0008270">
    <property type="term" value="F:zinc ion binding"/>
    <property type="evidence" value="ECO:0007669"/>
    <property type="project" value="InterPro"/>
</dbReference>
<dbReference type="CDD" id="cd00067">
    <property type="entry name" value="GAL4"/>
    <property type="match status" value="1"/>
</dbReference>
<dbReference type="Gene3D" id="4.10.240.10">
    <property type="entry name" value="Zn(2)-C6 fungal-type DNA-binding domain"/>
    <property type="match status" value="1"/>
</dbReference>
<dbReference type="GO" id="GO:0000981">
    <property type="term" value="F:DNA-binding transcription factor activity, RNA polymerase II-specific"/>
    <property type="evidence" value="ECO:0007669"/>
    <property type="project" value="InterPro"/>
</dbReference>
<organism evidence="2 3">
    <name type="scientific">Dentiscutata erythropus</name>
    <dbReference type="NCBI Taxonomy" id="1348616"/>
    <lineage>
        <taxon>Eukaryota</taxon>
        <taxon>Fungi</taxon>
        <taxon>Fungi incertae sedis</taxon>
        <taxon>Mucoromycota</taxon>
        <taxon>Glomeromycotina</taxon>
        <taxon>Glomeromycetes</taxon>
        <taxon>Diversisporales</taxon>
        <taxon>Gigasporaceae</taxon>
        <taxon>Dentiscutata</taxon>
    </lineage>
</organism>
<dbReference type="EMBL" id="CAJVPY010000520">
    <property type="protein sequence ID" value="CAG8477716.1"/>
    <property type="molecule type" value="Genomic_DNA"/>
</dbReference>
<name>A0A9N8Z710_9GLOM</name>
<dbReference type="PROSITE" id="PS50048">
    <property type="entry name" value="ZN2_CY6_FUNGAL_2"/>
    <property type="match status" value="1"/>
</dbReference>
<evidence type="ECO:0000313" key="2">
    <source>
        <dbReference type="EMBL" id="CAG8477716.1"/>
    </source>
</evidence>
<sequence>MNRVQSRRSRRSSSYASVACTNCQRKHAKCSGEIPCINCKEKSLNCQIMPGRKRGPKEKSVEVNGLDVAQIIENQNIKSNLEITDYSKDFLHNNCNFHNGLTLIQPMQLHNCNVPITNYNSYELNSFNFNDGQSSLEFQQQNGFQEVIYGIVIIPVNLSQNILFNGDYNFENNLITGTCLPNYNPLYSLESSNSSNLFNNQSVTNISTYYE</sequence>
<feature type="domain" description="Zn(2)-C6 fungal-type" evidence="1">
    <location>
        <begin position="19"/>
        <end position="48"/>
    </location>
</feature>
<comment type="caution">
    <text evidence="2">The sequence shown here is derived from an EMBL/GenBank/DDBJ whole genome shotgun (WGS) entry which is preliminary data.</text>
</comment>
<dbReference type="OrthoDB" id="3266505at2759"/>
<keyword evidence="3" id="KW-1185">Reference proteome</keyword>
<dbReference type="Pfam" id="PF00172">
    <property type="entry name" value="Zn_clus"/>
    <property type="match status" value="1"/>
</dbReference>
<protein>
    <submittedName>
        <fullName evidence="2">4991_t:CDS:1</fullName>
    </submittedName>
</protein>
<evidence type="ECO:0000313" key="3">
    <source>
        <dbReference type="Proteomes" id="UP000789405"/>
    </source>
</evidence>
<dbReference type="Proteomes" id="UP000789405">
    <property type="component" value="Unassembled WGS sequence"/>
</dbReference>
<proteinExistence type="predicted"/>
<evidence type="ECO:0000259" key="1">
    <source>
        <dbReference type="PROSITE" id="PS50048"/>
    </source>
</evidence>
<dbReference type="InterPro" id="IPR001138">
    <property type="entry name" value="Zn2Cys6_DnaBD"/>
</dbReference>